<dbReference type="Pfam" id="PF03881">
    <property type="entry name" value="Fructosamin_kin"/>
    <property type="match status" value="1"/>
</dbReference>
<name>A0A1G4BEJ6_9PEZI</name>
<evidence type="ECO:0000256" key="1">
    <source>
        <dbReference type="ARBA" id="ARBA00011961"/>
    </source>
</evidence>
<dbReference type="EMBL" id="MJBS01000033">
    <property type="protein sequence ID" value="OHE99783.1"/>
    <property type="molecule type" value="Genomic_DNA"/>
</dbReference>
<comment type="caution">
    <text evidence="3">The sequence shown here is derived from an EMBL/GenBank/DDBJ whole genome shotgun (WGS) entry which is preliminary data.</text>
</comment>
<dbReference type="AlphaFoldDB" id="A0A1G4BEJ6"/>
<dbReference type="SUPFAM" id="SSF56112">
    <property type="entry name" value="Protein kinase-like (PK-like)"/>
    <property type="match status" value="1"/>
</dbReference>
<dbReference type="Gene3D" id="3.90.1200.10">
    <property type="match status" value="1"/>
</dbReference>
<evidence type="ECO:0000313" key="4">
    <source>
        <dbReference type="Proteomes" id="UP000176998"/>
    </source>
</evidence>
<dbReference type="GeneID" id="34558076"/>
<dbReference type="InterPro" id="IPR016477">
    <property type="entry name" value="Fructo-/Ketosamine-3-kinase"/>
</dbReference>
<evidence type="ECO:0000313" key="3">
    <source>
        <dbReference type="EMBL" id="OHE99783.1"/>
    </source>
</evidence>
<evidence type="ECO:0000256" key="2">
    <source>
        <dbReference type="ARBA" id="ARBA00048655"/>
    </source>
</evidence>
<proteinExistence type="predicted"/>
<dbReference type="Proteomes" id="UP000176998">
    <property type="component" value="Unassembled WGS sequence"/>
</dbReference>
<accession>A0A1G4BEJ6</accession>
<comment type="catalytic activity">
    <reaction evidence="2">
        <text>N(6)-D-ribulosyl-L-lysyl-[protein] + ATP = N(6)-(3-O-phospho-D-ribulosyl)-L-lysyl-[protein] + ADP + H(+)</text>
        <dbReference type="Rhea" id="RHEA:48432"/>
        <dbReference type="Rhea" id="RHEA-COMP:12103"/>
        <dbReference type="Rhea" id="RHEA-COMP:12104"/>
        <dbReference type="ChEBI" id="CHEBI:15378"/>
        <dbReference type="ChEBI" id="CHEBI:30616"/>
        <dbReference type="ChEBI" id="CHEBI:90418"/>
        <dbReference type="ChEBI" id="CHEBI:90420"/>
        <dbReference type="ChEBI" id="CHEBI:456216"/>
        <dbReference type="EC" id="2.7.1.172"/>
    </reaction>
    <physiologicalReaction direction="left-to-right" evidence="2">
        <dbReference type="Rhea" id="RHEA:48433"/>
    </physiologicalReaction>
</comment>
<dbReference type="PANTHER" id="PTHR12149">
    <property type="entry name" value="FRUCTOSAMINE 3 KINASE-RELATED PROTEIN"/>
    <property type="match status" value="1"/>
</dbReference>
<protein>
    <recommendedName>
        <fullName evidence="1">protein-ribulosamine 3-kinase</fullName>
        <ecNumber evidence="1">2.7.1.172</ecNumber>
    </recommendedName>
</protein>
<gene>
    <name evidence="3" type="ORF">CORC01_04919</name>
</gene>
<dbReference type="RefSeq" id="XP_022476928.1">
    <property type="nucleotide sequence ID" value="XM_022616566.1"/>
</dbReference>
<dbReference type="InterPro" id="IPR011009">
    <property type="entry name" value="Kinase-like_dom_sf"/>
</dbReference>
<dbReference type="GO" id="GO:0102193">
    <property type="term" value="F:protein-ribulosamine 3-kinase activity"/>
    <property type="evidence" value="ECO:0007669"/>
    <property type="project" value="UniProtKB-EC"/>
</dbReference>
<dbReference type="OrthoDB" id="5772781at2759"/>
<dbReference type="PANTHER" id="PTHR12149:SF8">
    <property type="entry name" value="PROTEIN-RIBULOSAMINE 3-KINASE"/>
    <property type="match status" value="1"/>
</dbReference>
<organism evidence="3 4">
    <name type="scientific">Colletotrichum orchidophilum</name>
    <dbReference type="NCBI Taxonomy" id="1209926"/>
    <lineage>
        <taxon>Eukaryota</taxon>
        <taxon>Fungi</taxon>
        <taxon>Dikarya</taxon>
        <taxon>Ascomycota</taxon>
        <taxon>Pezizomycotina</taxon>
        <taxon>Sordariomycetes</taxon>
        <taxon>Hypocreomycetidae</taxon>
        <taxon>Glomerellales</taxon>
        <taxon>Glomerellaceae</taxon>
        <taxon>Colletotrichum</taxon>
    </lineage>
</organism>
<dbReference type="EC" id="2.7.1.172" evidence="1"/>
<sequence>MEVLQSTMQNGSFSGPGRELSDYVEGIQGSFPLHRAVLKVLPVGTRVVSSETCGLSTWTKTAKVTALLPDGNSKRYFLKVATGKGAKPMAEGEFRSASIIDSIVSGFTPKPSGWGEYMDKSNFTQYYFFIGDFHDMDFSTAPEPEEIMAKLVTLHQNAISPNGKFGFPVPVVSGIMEHTVTWTPSWVESFTAQLQDVLRYDTETNGSWPELDAASQQLVEAVIPRLLGALQSNGRNIKPTLIHGDLWERNVGIDMETGNSLVFDAGSTYGHNEFEFGTWRCIWAYYFNSPTYMRFYQRHIEPSDPAEEWDDRNRLYSIHTHFNYSAGHAGNITRGLALNDILYLCEKYAPLDTLEKYDPDRNISISPNYASLAKKQL</sequence>
<reference evidence="3 4" key="1">
    <citation type="submission" date="2016-09" db="EMBL/GenBank/DDBJ databases">
        <authorList>
            <person name="Capua I."/>
            <person name="De Benedictis P."/>
            <person name="Joannis T."/>
            <person name="Lombin L.H."/>
            <person name="Cattoli G."/>
        </authorList>
    </citation>
    <scope>NUCLEOTIDE SEQUENCE [LARGE SCALE GENOMIC DNA]</scope>
    <source>
        <strain evidence="3 4">IMI 309357</strain>
    </source>
</reference>
<keyword evidence="4" id="KW-1185">Reference proteome</keyword>